<gene>
    <name evidence="1" type="ORF">WI38_33125</name>
</gene>
<dbReference type="EMBL" id="LOTN01000075">
    <property type="protein sequence ID" value="KUZ81017.1"/>
    <property type="molecule type" value="Genomic_DNA"/>
</dbReference>
<dbReference type="AlphaFoldDB" id="A0A117XKT3"/>
<protein>
    <submittedName>
        <fullName evidence="1">Uncharacterized protein</fullName>
    </submittedName>
</protein>
<reference evidence="1 2" key="1">
    <citation type="submission" date="2015-11" db="EMBL/GenBank/DDBJ databases">
        <title>Expanding the genomic diversity of Burkholderia species for the development of highly accurate diagnostics.</title>
        <authorList>
            <person name="Sahl J."/>
            <person name="Keim P."/>
            <person name="Wagner D."/>
        </authorList>
    </citation>
    <scope>NUCLEOTIDE SEQUENCE [LARGE SCALE GENOMIC DNA]</scope>
    <source>
        <strain evidence="1 2">RF32-BP4</strain>
    </source>
</reference>
<evidence type="ECO:0000313" key="1">
    <source>
        <dbReference type="EMBL" id="KUZ81017.1"/>
    </source>
</evidence>
<dbReference type="Proteomes" id="UP000065521">
    <property type="component" value="Unassembled WGS sequence"/>
</dbReference>
<name>A0A117XKT3_9BURK</name>
<proteinExistence type="predicted"/>
<organism evidence="1 2">
    <name type="scientific">Burkholderia ubonensis</name>
    <dbReference type="NCBI Taxonomy" id="101571"/>
    <lineage>
        <taxon>Bacteria</taxon>
        <taxon>Pseudomonadati</taxon>
        <taxon>Pseudomonadota</taxon>
        <taxon>Betaproteobacteria</taxon>
        <taxon>Burkholderiales</taxon>
        <taxon>Burkholderiaceae</taxon>
        <taxon>Burkholderia</taxon>
        <taxon>Burkholderia cepacia complex</taxon>
    </lineage>
</organism>
<evidence type="ECO:0000313" key="2">
    <source>
        <dbReference type="Proteomes" id="UP000065521"/>
    </source>
</evidence>
<comment type="caution">
    <text evidence="1">The sequence shown here is derived from an EMBL/GenBank/DDBJ whole genome shotgun (WGS) entry which is preliminary data.</text>
</comment>
<sequence length="98" mass="10014">MTNEKEASALSHLFATIGSRTERGGWGAEVTGKASYRGLLLACVGDIVNYADGSEAVVIDGAGFAAASGSKPFALVGSQLSNDFAPLAFAGSERERTS</sequence>
<dbReference type="RefSeq" id="WP_059638234.1">
    <property type="nucleotide sequence ID" value="NZ_JBGRUR010000024.1"/>
</dbReference>
<accession>A0A117XKT3</accession>